<dbReference type="PANTHER" id="PTHR10730:SF53">
    <property type="entry name" value="GLYCOSYLTRANSFERASE 25 FAMILY MEMBER"/>
    <property type="match status" value="1"/>
</dbReference>
<dbReference type="InterPro" id="IPR050757">
    <property type="entry name" value="Collagen_mod_GT25"/>
</dbReference>
<sequence length="326" mass="36519">MSLAAHLTDLHVEYVDGVTEVDRRTLPPGGNPKAKIGVLGSWRAHLNVMRMIVEQNISTALVLEDDSDWDIRIKSQMRVFAKASRLLLQPTPGTSGRMLDPTYPQPGEADVAQDFDIAKEVAGIPSTSPYGDIDKWDLLWLGHCGARFPSAGDKIPLGRVVVPNDETVPEKQHVDEQFGDKLLKQEYPDHTRVVTRAKGNVCTLAYAVSLPGARRILYELGMHKMDAAYDLMLRAMCEGKGGRRMRTCLTVQPMLFQHHRPIAAKSSFTDVGTPDVKDEVEYTETAFTRNIRWSTRVNFPKLIDSETWNYTDLFRDGEPTPELTSP</sequence>
<organism evidence="4 5">
    <name type="scientific">Elasticomyces elasticus</name>
    <dbReference type="NCBI Taxonomy" id="574655"/>
    <lineage>
        <taxon>Eukaryota</taxon>
        <taxon>Fungi</taxon>
        <taxon>Dikarya</taxon>
        <taxon>Ascomycota</taxon>
        <taxon>Pezizomycotina</taxon>
        <taxon>Dothideomycetes</taxon>
        <taxon>Dothideomycetidae</taxon>
        <taxon>Mycosphaerellales</taxon>
        <taxon>Teratosphaeriaceae</taxon>
        <taxon>Elasticomyces</taxon>
    </lineage>
</organism>
<gene>
    <name evidence="4" type="ORF">LTR97_002863</name>
</gene>
<dbReference type="Proteomes" id="UP001310594">
    <property type="component" value="Unassembled WGS sequence"/>
</dbReference>
<dbReference type="EMBL" id="JAVRQU010000004">
    <property type="protein sequence ID" value="KAK5703850.1"/>
    <property type="molecule type" value="Genomic_DNA"/>
</dbReference>
<evidence type="ECO:0000256" key="2">
    <source>
        <dbReference type="ARBA" id="ARBA00022676"/>
    </source>
</evidence>
<dbReference type="GO" id="GO:0016740">
    <property type="term" value="F:transferase activity"/>
    <property type="evidence" value="ECO:0007669"/>
    <property type="project" value="UniProtKB-KW"/>
</dbReference>
<evidence type="ECO:0000256" key="1">
    <source>
        <dbReference type="ARBA" id="ARBA00006721"/>
    </source>
</evidence>
<dbReference type="AlphaFoldDB" id="A0AAN7WA47"/>
<evidence type="ECO:0008006" key="6">
    <source>
        <dbReference type="Google" id="ProtNLM"/>
    </source>
</evidence>
<comment type="similarity">
    <text evidence="1">Belongs to the glycosyltransferase 25 family.</text>
</comment>
<keyword evidence="2" id="KW-0328">Glycosyltransferase</keyword>
<protein>
    <recommendedName>
        <fullName evidence="6">Glycosyltransferase family 25 protein</fullName>
    </recommendedName>
</protein>
<evidence type="ECO:0000313" key="4">
    <source>
        <dbReference type="EMBL" id="KAK5703850.1"/>
    </source>
</evidence>
<proteinExistence type="inferred from homology"/>
<comment type="caution">
    <text evidence="4">The sequence shown here is derived from an EMBL/GenBank/DDBJ whole genome shotgun (WGS) entry which is preliminary data.</text>
</comment>
<reference evidence="4" key="1">
    <citation type="submission" date="2023-08" db="EMBL/GenBank/DDBJ databases">
        <title>Black Yeasts Isolated from many extreme environments.</title>
        <authorList>
            <person name="Coleine C."/>
            <person name="Stajich J.E."/>
            <person name="Selbmann L."/>
        </authorList>
    </citation>
    <scope>NUCLEOTIDE SEQUENCE</scope>
    <source>
        <strain evidence="4">CCFEE 5810</strain>
    </source>
</reference>
<keyword evidence="3" id="KW-0808">Transferase</keyword>
<name>A0AAN7WA47_9PEZI</name>
<evidence type="ECO:0000313" key="5">
    <source>
        <dbReference type="Proteomes" id="UP001310594"/>
    </source>
</evidence>
<evidence type="ECO:0000256" key="3">
    <source>
        <dbReference type="ARBA" id="ARBA00022679"/>
    </source>
</evidence>
<dbReference type="PANTHER" id="PTHR10730">
    <property type="entry name" value="PROCOLLAGEN-LYSINE,2-OXOGLUTARATE 5-DIOXYGENASE/GLYCOSYLTRANSFERASE 25 FAMILY MEMBER"/>
    <property type="match status" value="1"/>
</dbReference>
<accession>A0AAN7WA47</accession>